<organism evidence="2">
    <name type="scientific">Strongyloides ratti</name>
    <name type="common">Parasitic roundworm</name>
    <dbReference type="NCBI Taxonomy" id="34506"/>
    <lineage>
        <taxon>Eukaryota</taxon>
        <taxon>Metazoa</taxon>
        <taxon>Ecdysozoa</taxon>
        <taxon>Nematoda</taxon>
        <taxon>Chromadorea</taxon>
        <taxon>Rhabditida</taxon>
        <taxon>Tylenchina</taxon>
        <taxon>Panagrolaimomorpha</taxon>
        <taxon>Strongyloidoidea</taxon>
        <taxon>Strongyloididae</taxon>
        <taxon>Strongyloides</taxon>
    </lineage>
</organism>
<evidence type="ECO:0000259" key="1">
    <source>
        <dbReference type="Pfam" id="PF24490"/>
    </source>
</evidence>
<dbReference type="RefSeq" id="XP_024501904.1">
    <property type="nucleotide sequence ID" value="XM_024647869.1"/>
</dbReference>
<evidence type="ECO:0000313" key="3">
    <source>
        <dbReference type="Proteomes" id="UP000035682"/>
    </source>
</evidence>
<dbReference type="CTD" id="36375067"/>
<feature type="domain" description="DUF7585" evidence="1">
    <location>
        <begin position="17"/>
        <end position="188"/>
    </location>
</feature>
<evidence type="ECO:0000313" key="4">
    <source>
        <dbReference type="WBParaSite" id="SRAE_1000097200.1"/>
    </source>
</evidence>
<dbReference type="InterPro" id="IPR056007">
    <property type="entry name" value="DUF7585"/>
</dbReference>
<gene>
    <name evidence="2 4 5" type="ORF">SRAE_1000097200</name>
</gene>
<protein>
    <recommendedName>
        <fullName evidence="1">DUF7585 domain-containing protein</fullName>
    </recommendedName>
</protein>
<reference evidence="4" key="2">
    <citation type="submission" date="2020-12" db="UniProtKB">
        <authorList>
            <consortium name="WormBaseParasite"/>
        </authorList>
    </citation>
    <scope>IDENTIFICATION</scope>
</reference>
<reference evidence="2 3" key="1">
    <citation type="submission" date="2014-09" db="EMBL/GenBank/DDBJ databases">
        <authorList>
            <person name="Martin A.A."/>
        </authorList>
    </citation>
    <scope>NUCLEOTIDE SEQUENCE</scope>
    <source>
        <strain evidence="3">ED321</strain>
        <strain evidence="2">ED321 Heterogonic</strain>
    </source>
</reference>
<dbReference type="Proteomes" id="UP000035682">
    <property type="component" value="Unplaced"/>
</dbReference>
<evidence type="ECO:0000313" key="2">
    <source>
        <dbReference type="EMBL" id="CEF62702.1"/>
    </source>
</evidence>
<dbReference type="WormBase" id="SRAE_1000097200">
    <property type="protein sequence ID" value="SRP02373"/>
    <property type="gene ID" value="WBGene00257572"/>
</dbReference>
<dbReference type="Pfam" id="PF24490">
    <property type="entry name" value="DUF7585"/>
    <property type="match status" value="1"/>
</dbReference>
<dbReference type="EMBL" id="LN609528">
    <property type="protein sequence ID" value="CEF62702.1"/>
    <property type="molecule type" value="Genomic_DNA"/>
</dbReference>
<dbReference type="AlphaFoldDB" id="A0A090L3Q8"/>
<keyword evidence="3" id="KW-1185">Reference proteome</keyword>
<sequence>MLSYNEEYLFEGVMYNFNKIYKVQKDSDLILVKCPSKNYRKNEIIDVFSLENEIEKISSNKNLSSKDITLHKIFFNLNEADYSLKINDYCKKITISDGIFKGKVLTWSINVRWKSVPNLVSYTSKYNRNNLQIPEHKNCKNKNILTLVKYTNDSIIIYDYFKEVQLNNAKSIYLFDKESNSSFIEPCGVSYFINE</sequence>
<proteinExistence type="predicted"/>
<evidence type="ECO:0000313" key="5">
    <source>
        <dbReference type="WormBase" id="SRAE_1000097200"/>
    </source>
</evidence>
<dbReference type="WBParaSite" id="SRAE_1000097200.1">
    <property type="protein sequence ID" value="SRAE_1000097200.1"/>
    <property type="gene ID" value="WBGene00257572"/>
</dbReference>
<accession>A0A090L3Q8</accession>
<name>A0A090L3Q8_STRRB</name>
<dbReference type="GeneID" id="36375067"/>